<sequence>MKQDFLLSENITNKTVIEQKSDGIKSSFDINGLIKTFANPEGLAMIGILVFLFILSQFSNGKKGKISTGRVVGVSEKLAATNLALKQIEERKHNKVTFWCGSPRYWFSGRFRKFGASLQTFLGASPTVWIPHAERSTLVLGAPGSGKTFGTIDRMAESCMMQGFPLIVYDKKGDQMKLLAPLAARYGYDVRIFAPGEPYSEIINPLDFMENQEDAVSAAQIAQVINANAGGSGKGDEFFSKAADLLAKALIQLAKGSDCPDLATVYCIQSVDDFINKLHAAVQAGTVSRWVAASFQQYLKAKDSEKTIASIDTTTVGIFSAFIQRSLLSSFIGKSTISTKLSGKQILIFKLDDPRRDVVGPLLAAALHMTIVSNLCTPRCDPLGIFIDELPSLYLKALPQWINEYRSNGACFVLGVQSLEQLANTYGENLAAAITSACSTKVLYNPANYSTADKFSQSFGHKEFIVKNKSISDSKEGRTVTWTDNLQTMPILTSDEIMRFPQGKCVITNPGYKSGSEGSIPYPLTIPIPKLDIERINRSEQLWSEQVYPRLLMRSPIGDVNQLDEAIDLRERIAQQLLTTGEHSVSTHNQLDSKEIELVSPHSNEVW</sequence>
<reference evidence="7 8" key="1">
    <citation type="submission" date="2017-06" db="EMBL/GenBank/DDBJ databases">
        <title>Genome sequencing of cyanobaciteial culture collection at National Institute for Environmental Studies (NIES).</title>
        <authorList>
            <person name="Hirose Y."/>
            <person name="Shimura Y."/>
            <person name="Fujisawa T."/>
            <person name="Nakamura Y."/>
            <person name="Kawachi M."/>
        </authorList>
    </citation>
    <scope>NUCLEOTIDE SEQUENCE [LARGE SCALE GENOMIC DNA]</scope>
    <source>
        <strain evidence="7 8">NIES-267</strain>
    </source>
</reference>
<keyword evidence="2" id="KW-1003">Cell membrane</keyword>
<dbReference type="Pfam" id="PF10412">
    <property type="entry name" value="TrwB_AAD_bind"/>
    <property type="match status" value="1"/>
</dbReference>
<keyword evidence="4" id="KW-1133">Transmembrane helix</keyword>
<dbReference type="CDD" id="cd01127">
    <property type="entry name" value="TrwB_TraG_TraD_VirD4"/>
    <property type="match status" value="1"/>
</dbReference>
<dbReference type="Gene3D" id="3.40.50.300">
    <property type="entry name" value="P-loop containing nucleotide triphosphate hydrolases"/>
    <property type="match status" value="2"/>
</dbReference>
<organism evidence="7 8">
    <name type="scientific">Calothrix parasitica NIES-267</name>
    <dbReference type="NCBI Taxonomy" id="1973488"/>
    <lineage>
        <taxon>Bacteria</taxon>
        <taxon>Bacillati</taxon>
        <taxon>Cyanobacteriota</taxon>
        <taxon>Cyanophyceae</taxon>
        <taxon>Nostocales</taxon>
        <taxon>Calotrichaceae</taxon>
        <taxon>Calothrix</taxon>
    </lineage>
</organism>
<name>A0A1Z4LTQ9_9CYAN</name>
<evidence type="ECO:0000256" key="4">
    <source>
        <dbReference type="ARBA" id="ARBA00022989"/>
    </source>
</evidence>
<gene>
    <name evidence="7" type="ORF">NIES267_41080</name>
</gene>
<dbReference type="PANTHER" id="PTHR37937">
    <property type="entry name" value="CONJUGATIVE TRANSFER: DNA TRANSPORT"/>
    <property type="match status" value="1"/>
</dbReference>
<proteinExistence type="predicted"/>
<dbReference type="InterPro" id="IPR051539">
    <property type="entry name" value="T4SS-coupling_protein"/>
</dbReference>
<dbReference type="InterPro" id="IPR019476">
    <property type="entry name" value="T4SS_TraD_DNA-bd"/>
</dbReference>
<dbReference type="Proteomes" id="UP000218418">
    <property type="component" value="Chromosome"/>
</dbReference>
<evidence type="ECO:0000256" key="1">
    <source>
        <dbReference type="ARBA" id="ARBA00004651"/>
    </source>
</evidence>
<accession>A0A1Z4LTQ9</accession>
<dbReference type="EMBL" id="AP018227">
    <property type="protein sequence ID" value="BAY84612.1"/>
    <property type="molecule type" value="Genomic_DNA"/>
</dbReference>
<dbReference type="OrthoDB" id="102453at2"/>
<keyword evidence="5" id="KW-0472">Membrane</keyword>
<evidence type="ECO:0000313" key="8">
    <source>
        <dbReference type="Proteomes" id="UP000218418"/>
    </source>
</evidence>
<dbReference type="SUPFAM" id="SSF52540">
    <property type="entry name" value="P-loop containing nucleoside triphosphate hydrolases"/>
    <property type="match status" value="1"/>
</dbReference>
<protein>
    <recommendedName>
        <fullName evidence="6">Type IV secretion system coupling protein TraD DNA-binding domain-containing protein</fullName>
    </recommendedName>
</protein>
<dbReference type="PANTHER" id="PTHR37937:SF1">
    <property type="entry name" value="CONJUGATIVE TRANSFER: DNA TRANSPORT"/>
    <property type="match status" value="1"/>
</dbReference>
<evidence type="ECO:0000256" key="5">
    <source>
        <dbReference type="ARBA" id="ARBA00023136"/>
    </source>
</evidence>
<evidence type="ECO:0000256" key="3">
    <source>
        <dbReference type="ARBA" id="ARBA00022692"/>
    </source>
</evidence>
<dbReference type="AlphaFoldDB" id="A0A1Z4LTQ9"/>
<keyword evidence="3" id="KW-0812">Transmembrane</keyword>
<comment type="subcellular location">
    <subcellularLocation>
        <location evidence="1">Cell membrane</location>
        <topology evidence="1">Multi-pass membrane protein</topology>
    </subcellularLocation>
</comment>
<dbReference type="GO" id="GO:0005886">
    <property type="term" value="C:plasma membrane"/>
    <property type="evidence" value="ECO:0007669"/>
    <property type="project" value="UniProtKB-SubCell"/>
</dbReference>
<feature type="domain" description="Type IV secretion system coupling protein TraD DNA-binding" evidence="6">
    <location>
        <begin position="134"/>
        <end position="510"/>
    </location>
</feature>
<evidence type="ECO:0000313" key="7">
    <source>
        <dbReference type="EMBL" id="BAY84612.1"/>
    </source>
</evidence>
<evidence type="ECO:0000259" key="6">
    <source>
        <dbReference type="Pfam" id="PF10412"/>
    </source>
</evidence>
<evidence type="ECO:0000256" key="2">
    <source>
        <dbReference type="ARBA" id="ARBA00022475"/>
    </source>
</evidence>
<keyword evidence="8" id="KW-1185">Reference proteome</keyword>
<dbReference type="InterPro" id="IPR027417">
    <property type="entry name" value="P-loop_NTPase"/>
</dbReference>